<dbReference type="OrthoDB" id="221929at2157"/>
<dbReference type="Proteomes" id="UP000281431">
    <property type="component" value="Unassembled WGS sequence"/>
</dbReference>
<keyword evidence="4" id="KW-1185">Reference proteome</keyword>
<dbReference type="AlphaFoldDB" id="A0A3N6NAN5"/>
<dbReference type="Pfam" id="PF18545">
    <property type="entry name" value="HalOD1"/>
    <property type="match status" value="1"/>
</dbReference>
<organism evidence="3 4">
    <name type="scientific">Natrarchaeobius chitinivorans</name>
    <dbReference type="NCBI Taxonomy" id="1679083"/>
    <lineage>
        <taxon>Archaea</taxon>
        <taxon>Methanobacteriati</taxon>
        <taxon>Methanobacteriota</taxon>
        <taxon>Stenosarchaea group</taxon>
        <taxon>Halobacteria</taxon>
        <taxon>Halobacteriales</taxon>
        <taxon>Natrialbaceae</taxon>
        <taxon>Natrarchaeobius</taxon>
    </lineage>
</organism>
<dbReference type="InterPro" id="IPR040624">
    <property type="entry name" value="HalOD1"/>
</dbReference>
<protein>
    <recommendedName>
        <fullName evidence="2">Halobacterial output domain-containing protein</fullName>
    </recommendedName>
</protein>
<feature type="domain" description="Halobacterial output" evidence="2">
    <location>
        <begin position="13"/>
        <end position="89"/>
    </location>
</feature>
<dbReference type="EMBL" id="REFZ01000030">
    <property type="protein sequence ID" value="RQG95702.1"/>
    <property type="molecule type" value="Genomic_DNA"/>
</dbReference>
<proteinExistence type="predicted"/>
<evidence type="ECO:0000313" key="3">
    <source>
        <dbReference type="EMBL" id="RQG95702.1"/>
    </source>
</evidence>
<reference evidence="3 4" key="1">
    <citation type="submission" date="2018-10" db="EMBL/GenBank/DDBJ databases">
        <title>Natrarchaeobius chitinivorans gen. nov., sp. nov., and Natrarchaeobius haloalkaliphilus sp. nov., alkaliphilic, chitin-utilizing haloarchaea from hypersaline alkaline lakes.</title>
        <authorList>
            <person name="Sorokin D.Y."/>
            <person name="Elcheninov A.G."/>
            <person name="Kostrikina N.A."/>
            <person name="Bale N.J."/>
            <person name="Sinninghe Damste J.S."/>
            <person name="Khijniak T.V."/>
            <person name="Kublanov I.V."/>
            <person name="Toshchakov S.V."/>
        </authorList>
    </citation>
    <scope>NUCLEOTIDE SEQUENCE [LARGE SCALE GENOMIC DNA]</scope>
    <source>
        <strain evidence="3 4">AArcht7</strain>
    </source>
</reference>
<gene>
    <name evidence="3" type="ORF">EA472_21290</name>
</gene>
<sequence>MSSQDDASPSSDGTPPSQAIIEAIAAREGVDVTDVEPPEYDPLYAIVNPEALDALFRTPTGPPESGHVRFEYEGYDVTVSSGGRVDVSERSEADDSASAPIED</sequence>
<evidence type="ECO:0000259" key="2">
    <source>
        <dbReference type="Pfam" id="PF18545"/>
    </source>
</evidence>
<name>A0A3N6NAN5_NATCH</name>
<comment type="caution">
    <text evidence="3">The sequence shown here is derived from an EMBL/GenBank/DDBJ whole genome shotgun (WGS) entry which is preliminary data.</text>
</comment>
<accession>A0A3N6NAN5</accession>
<evidence type="ECO:0000313" key="4">
    <source>
        <dbReference type="Proteomes" id="UP000281431"/>
    </source>
</evidence>
<evidence type="ECO:0000256" key="1">
    <source>
        <dbReference type="SAM" id="MobiDB-lite"/>
    </source>
</evidence>
<feature type="region of interest" description="Disordered" evidence="1">
    <location>
        <begin position="81"/>
        <end position="103"/>
    </location>
</feature>